<comment type="subcellular location">
    <subcellularLocation>
        <location evidence="1">Golgi apparatus</location>
    </subcellularLocation>
</comment>
<accession>A0A7J5Z6L5</accession>
<dbReference type="GO" id="GO:0003924">
    <property type="term" value="F:GTPase activity"/>
    <property type="evidence" value="ECO:0007669"/>
    <property type="project" value="InterPro"/>
</dbReference>
<evidence type="ECO:0000313" key="13">
    <source>
        <dbReference type="Proteomes" id="UP000518266"/>
    </source>
</evidence>
<comment type="similarity">
    <text evidence="2">Belongs to the small GTPase superfamily. Arf family.</text>
</comment>
<dbReference type="InterPro" id="IPR024156">
    <property type="entry name" value="Small_GTPase_ARF"/>
</dbReference>
<keyword evidence="8" id="KW-0333">Golgi apparatus</keyword>
<dbReference type="GO" id="GO:0015031">
    <property type="term" value="P:protein transport"/>
    <property type="evidence" value="ECO:0007669"/>
    <property type="project" value="UniProtKB-KW"/>
</dbReference>
<dbReference type="Pfam" id="PF00025">
    <property type="entry name" value="Arf"/>
    <property type="match status" value="1"/>
</dbReference>
<keyword evidence="10" id="KW-0449">Lipoprotein</keyword>
<evidence type="ECO:0000256" key="4">
    <source>
        <dbReference type="ARBA" id="ARBA00022707"/>
    </source>
</evidence>
<dbReference type="Proteomes" id="UP000518266">
    <property type="component" value="Unassembled WGS sequence"/>
</dbReference>
<name>A0A7J5Z6L5_DISMA</name>
<evidence type="ECO:0000256" key="7">
    <source>
        <dbReference type="ARBA" id="ARBA00022927"/>
    </source>
</evidence>
<evidence type="ECO:0000256" key="3">
    <source>
        <dbReference type="ARBA" id="ARBA00022448"/>
    </source>
</evidence>
<dbReference type="EMBL" id="JAAKFY010000006">
    <property type="protein sequence ID" value="KAF3856759.1"/>
    <property type="molecule type" value="Genomic_DNA"/>
</dbReference>
<dbReference type="Gene3D" id="3.40.50.300">
    <property type="entry name" value="P-loop containing nucleotide triphosphate hydrolases"/>
    <property type="match status" value="1"/>
</dbReference>
<evidence type="ECO:0000256" key="10">
    <source>
        <dbReference type="ARBA" id="ARBA00023288"/>
    </source>
</evidence>
<gene>
    <name evidence="12" type="ORF">F7725_017482</name>
</gene>
<dbReference type="SMART" id="SM00177">
    <property type="entry name" value="ARF"/>
    <property type="match status" value="1"/>
</dbReference>
<comment type="caution">
    <text evidence="12">The sequence shown here is derived from an EMBL/GenBank/DDBJ whole genome shotgun (WGS) entry which is preliminary data.</text>
</comment>
<evidence type="ECO:0000256" key="9">
    <source>
        <dbReference type="ARBA" id="ARBA00023134"/>
    </source>
</evidence>
<evidence type="ECO:0000313" key="12">
    <source>
        <dbReference type="EMBL" id="KAF3856759.1"/>
    </source>
</evidence>
<dbReference type="GO" id="GO:0005525">
    <property type="term" value="F:GTP binding"/>
    <property type="evidence" value="ECO:0007669"/>
    <property type="project" value="UniProtKB-KW"/>
</dbReference>
<dbReference type="GO" id="GO:0016192">
    <property type="term" value="P:vesicle-mediated transport"/>
    <property type="evidence" value="ECO:0007669"/>
    <property type="project" value="UniProtKB-KW"/>
</dbReference>
<dbReference type="InterPro" id="IPR006689">
    <property type="entry name" value="Small_GTPase_ARF/SAR"/>
</dbReference>
<keyword evidence="7" id="KW-0653">Protein transport</keyword>
<proteinExistence type="inferred from homology"/>
<keyword evidence="4" id="KW-0519">Myristate</keyword>
<keyword evidence="13" id="KW-1185">Reference proteome</keyword>
<evidence type="ECO:0000256" key="2">
    <source>
        <dbReference type="ARBA" id="ARBA00010290"/>
    </source>
</evidence>
<dbReference type="InterPro" id="IPR027417">
    <property type="entry name" value="P-loop_NTPase"/>
</dbReference>
<dbReference type="PANTHER" id="PTHR11711">
    <property type="entry name" value="ADP RIBOSYLATION FACTOR-RELATED"/>
    <property type="match status" value="1"/>
</dbReference>
<organism evidence="12 13">
    <name type="scientific">Dissostichus mawsoni</name>
    <name type="common">Antarctic cod</name>
    <dbReference type="NCBI Taxonomy" id="36200"/>
    <lineage>
        <taxon>Eukaryota</taxon>
        <taxon>Metazoa</taxon>
        <taxon>Chordata</taxon>
        <taxon>Craniata</taxon>
        <taxon>Vertebrata</taxon>
        <taxon>Euteleostomi</taxon>
        <taxon>Actinopterygii</taxon>
        <taxon>Neopterygii</taxon>
        <taxon>Teleostei</taxon>
        <taxon>Neoteleostei</taxon>
        <taxon>Acanthomorphata</taxon>
        <taxon>Eupercaria</taxon>
        <taxon>Perciformes</taxon>
        <taxon>Notothenioidei</taxon>
        <taxon>Nototheniidae</taxon>
        <taxon>Dissostichus</taxon>
    </lineage>
</organism>
<feature type="binding site" evidence="11">
    <location>
        <begin position="119"/>
        <end position="122"/>
    </location>
    <ligand>
        <name>GTP</name>
        <dbReference type="ChEBI" id="CHEBI:37565"/>
    </ligand>
</feature>
<dbReference type="OrthoDB" id="2011769at2759"/>
<evidence type="ECO:0000256" key="5">
    <source>
        <dbReference type="ARBA" id="ARBA00022741"/>
    </source>
</evidence>
<evidence type="ECO:0000256" key="11">
    <source>
        <dbReference type="PIRSR" id="PIRSR606689-1"/>
    </source>
</evidence>
<keyword evidence="3" id="KW-0813">Transport</keyword>
<evidence type="ECO:0000256" key="1">
    <source>
        <dbReference type="ARBA" id="ARBA00004555"/>
    </source>
</evidence>
<dbReference type="FunFam" id="3.40.50.300:FF:003500">
    <property type="entry name" value="ADP-ribosylation factor 1"/>
    <property type="match status" value="1"/>
</dbReference>
<dbReference type="PROSITE" id="PS51417">
    <property type="entry name" value="ARF"/>
    <property type="match status" value="1"/>
</dbReference>
<dbReference type="AlphaFoldDB" id="A0A7J5Z6L5"/>
<dbReference type="SUPFAM" id="SSF52540">
    <property type="entry name" value="P-loop containing nucleoside triphosphate hydrolases"/>
    <property type="match status" value="1"/>
</dbReference>
<protein>
    <submittedName>
        <fullName evidence="12">Uncharacterized protein</fullName>
    </submittedName>
</protein>
<keyword evidence="5 11" id="KW-0547">Nucleotide-binding</keyword>
<dbReference type="GO" id="GO:0005794">
    <property type="term" value="C:Golgi apparatus"/>
    <property type="evidence" value="ECO:0007669"/>
    <property type="project" value="UniProtKB-SubCell"/>
</dbReference>
<evidence type="ECO:0000256" key="8">
    <source>
        <dbReference type="ARBA" id="ARBA00023034"/>
    </source>
</evidence>
<keyword evidence="9 11" id="KW-0342">GTP-binding</keyword>
<evidence type="ECO:0000256" key="6">
    <source>
        <dbReference type="ARBA" id="ARBA00022892"/>
    </source>
</evidence>
<reference evidence="12 13" key="1">
    <citation type="submission" date="2020-03" db="EMBL/GenBank/DDBJ databases">
        <title>Dissostichus mawsoni Genome sequencing and assembly.</title>
        <authorList>
            <person name="Park H."/>
        </authorList>
    </citation>
    <scope>NUCLEOTIDE SEQUENCE [LARGE SCALE GENOMIC DNA]</scope>
    <source>
        <strain evidence="12">DM0001</strain>
        <tissue evidence="12">Muscle</tissue>
    </source>
</reference>
<keyword evidence="6" id="KW-0931">ER-Golgi transport</keyword>
<sequence length="168" mass="18276">MPLCVSLKLYSVVFHHIKHIFHSLFPPPAAADWLSSLPLVVLQQCDSAGGVADVGPGSSFLMLVFKPLNTWATSFMLSTGLIFVVDSNDPERIKEAADELHRMLEEDELRDVAVLLFANKQDLPRAMSVSDITEALRLSGVSQPASCAVSGSGLVEGLDWLSDQILKK</sequence>